<protein>
    <recommendedName>
        <fullName evidence="2">Spore coat protein U/FanG domain-containing protein</fullName>
    </recommendedName>
</protein>
<evidence type="ECO:0000313" key="4">
    <source>
        <dbReference type="Proteomes" id="UP000029989"/>
    </source>
</evidence>
<dbReference type="PROSITE" id="PS51257">
    <property type="entry name" value="PROKAR_LIPOPROTEIN"/>
    <property type="match status" value="1"/>
</dbReference>
<proteinExistence type="predicted"/>
<dbReference type="InterPro" id="IPR053167">
    <property type="entry name" value="Spore_coat_component"/>
</dbReference>
<organism evidence="3 4">
    <name type="scientific">Lysobacter arseniciresistens ZS79</name>
    <dbReference type="NCBI Taxonomy" id="913325"/>
    <lineage>
        <taxon>Bacteria</taxon>
        <taxon>Pseudomonadati</taxon>
        <taxon>Pseudomonadota</taxon>
        <taxon>Gammaproteobacteria</taxon>
        <taxon>Lysobacterales</taxon>
        <taxon>Lysobacteraceae</taxon>
        <taxon>Novilysobacter</taxon>
    </lineage>
</organism>
<dbReference type="AlphaFoldDB" id="A0A0A0EZY7"/>
<evidence type="ECO:0000313" key="3">
    <source>
        <dbReference type="EMBL" id="KGM56491.1"/>
    </source>
</evidence>
<sequence length="174" mass="17795">MNAIKSTLFAAMLAGCIAAPATAHDCGGVCTTSFEVYLDVVASCEFTGSTDVAFGSHAVVPGQQLDAYGSLTVRCNVPAAYAISLDGGRHGSVTDRRMASDTGETIAYQLYSGPGGTSPCTAAAGTQWGDASGGCIYRGTYAGTPQDIEVHGRLTIDNPRAGSYSDTVTATITY</sequence>
<dbReference type="STRING" id="913325.N799_03485"/>
<dbReference type="Proteomes" id="UP000029989">
    <property type="component" value="Unassembled WGS sequence"/>
</dbReference>
<feature type="chain" id="PRO_5001962702" description="Spore coat protein U/FanG domain-containing protein" evidence="1">
    <location>
        <begin position="24"/>
        <end position="174"/>
    </location>
</feature>
<dbReference type="Pfam" id="PF05229">
    <property type="entry name" value="SCPU"/>
    <property type="match status" value="1"/>
</dbReference>
<dbReference type="RefSeq" id="WP_036210430.1">
    <property type="nucleotide sequence ID" value="NZ_AVPT01000012.1"/>
</dbReference>
<dbReference type="OrthoDB" id="8588792at2"/>
<name>A0A0A0EZY7_9GAMM</name>
<dbReference type="EMBL" id="AVPT01000012">
    <property type="protein sequence ID" value="KGM56491.1"/>
    <property type="molecule type" value="Genomic_DNA"/>
</dbReference>
<reference evidence="3 4" key="1">
    <citation type="journal article" date="2015" name="Stand. Genomic Sci.">
        <title>Genomic information of the arsenic-resistant bacterium Lysobacter arseniciresistens type strain ZS79(T) and comparison of Lysobacter draft genomes.</title>
        <authorList>
            <person name="Liu L."/>
            <person name="Zhang S."/>
            <person name="Luo M."/>
            <person name="Wang G."/>
        </authorList>
    </citation>
    <scope>NUCLEOTIDE SEQUENCE [LARGE SCALE GENOMIC DNA]</scope>
    <source>
        <strain evidence="3 4">ZS79</strain>
    </source>
</reference>
<dbReference type="eggNOG" id="COG5430">
    <property type="taxonomic scope" value="Bacteria"/>
</dbReference>
<keyword evidence="1" id="KW-0732">Signal</keyword>
<dbReference type="PANTHER" id="PTHR37089">
    <property type="entry name" value="PROTEIN U-RELATED"/>
    <property type="match status" value="1"/>
</dbReference>
<dbReference type="PANTHER" id="PTHR37089:SF4">
    <property type="entry name" value="EXPORTED PROTEIN"/>
    <property type="match status" value="1"/>
</dbReference>
<dbReference type="InterPro" id="IPR007893">
    <property type="entry name" value="Spore_coat_U/FanG"/>
</dbReference>
<gene>
    <name evidence="3" type="ORF">N799_03485</name>
</gene>
<comment type="caution">
    <text evidence="3">The sequence shown here is derived from an EMBL/GenBank/DDBJ whole genome shotgun (WGS) entry which is preliminary data.</text>
</comment>
<evidence type="ECO:0000259" key="2">
    <source>
        <dbReference type="Pfam" id="PF05229"/>
    </source>
</evidence>
<keyword evidence="4" id="KW-1185">Reference proteome</keyword>
<feature type="domain" description="Spore coat protein U/FanG" evidence="2">
    <location>
        <begin position="31"/>
        <end position="171"/>
    </location>
</feature>
<accession>A0A0A0EZY7</accession>
<dbReference type="SMART" id="SM00972">
    <property type="entry name" value="SCPU"/>
    <property type="match status" value="1"/>
</dbReference>
<evidence type="ECO:0000256" key="1">
    <source>
        <dbReference type="SAM" id="SignalP"/>
    </source>
</evidence>
<feature type="signal peptide" evidence="1">
    <location>
        <begin position="1"/>
        <end position="23"/>
    </location>
</feature>